<dbReference type="Proteomes" id="UP001157960">
    <property type="component" value="Unassembled WGS sequence"/>
</dbReference>
<keyword evidence="3" id="KW-1185">Reference proteome</keyword>
<reference evidence="2 3" key="1">
    <citation type="submission" date="2017-05" db="EMBL/GenBank/DDBJ databases">
        <authorList>
            <person name="Varghese N."/>
            <person name="Submissions S."/>
        </authorList>
    </citation>
    <scope>NUCLEOTIDE SEQUENCE [LARGE SCALE GENOMIC DNA]</scope>
    <source>
        <strain evidence="2 3">DSM 28214</strain>
    </source>
</reference>
<evidence type="ECO:0000313" key="3">
    <source>
        <dbReference type="Proteomes" id="UP001157960"/>
    </source>
</evidence>
<feature type="domain" description="Beta-lactamase-related" evidence="1">
    <location>
        <begin position="255"/>
        <end position="532"/>
    </location>
</feature>
<name>A0ABY1NXX5_9FLAO</name>
<dbReference type="InterPro" id="IPR001466">
    <property type="entry name" value="Beta-lactam-related"/>
</dbReference>
<evidence type="ECO:0000313" key="2">
    <source>
        <dbReference type="EMBL" id="SMP21519.1"/>
    </source>
</evidence>
<organism evidence="2 3">
    <name type="scientific">Chryseobacterium profundimaris</name>
    <dbReference type="NCBI Taxonomy" id="1387275"/>
    <lineage>
        <taxon>Bacteria</taxon>
        <taxon>Pseudomonadati</taxon>
        <taxon>Bacteroidota</taxon>
        <taxon>Flavobacteriia</taxon>
        <taxon>Flavobacteriales</taxon>
        <taxon>Weeksellaceae</taxon>
        <taxon>Chryseobacterium group</taxon>
        <taxon>Chryseobacterium</taxon>
    </lineage>
</organism>
<sequence>MKKILIIIVLNLTGIIYGQIKDLVKIDGIQTALHSANVGRVTFMNGNIPLDDYKESDFLHSFALAYKSDLNIRVFMANSVTNYLHKMAPNLGADQLLEKGNLQFSFYVDDRLIYKENVSPGCWLGNARELKNTLTIFRIPLTSTKGENLWSLHLWERFQINGGEKALKEGSHQLKIEIRPYINITKDGKTEVGNLIAKGQVELIVKTPLPTAKEIAVQQIQPGSSWEISDFKFDKNKIEALNTDIATYKLKEITSIVVLYDGKLLLEEYFNGADRNTLHDPRSAGKSFASTLMGIAIQDGYIKNEDQTLDQFYNLKLYKNYHIKKDQAKIKDLLTMSSAFEGSDAHSESPGNEENMYPTENWVKFTLNLPMDSAKTNGGKWDYFTAGVILLGDILDKKVPDGLEKYAHEKLFSPLGIKEYQWQHTPQNVVNTAGSLQMRSLDYAKYAQLYNNNGVWNGTRILSAEWIQKTFSHQIPIPERENEFYGYLFWNKSFAYHEKSYEAYYCAGNGGNEFLIFNGLPVVIIITSKAYNKPYGHPQADKIVRDYILPAILK</sequence>
<dbReference type="Gene3D" id="3.40.710.10">
    <property type="entry name" value="DD-peptidase/beta-lactamase superfamily"/>
    <property type="match status" value="1"/>
</dbReference>
<dbReference type="RefSeq" id="WP_283422194.1">
    <property type="nucleotide sequence ID" value="NZ_FXTZ01000006.1"/>
</dbReference>
<dbReference type="EMBL" id="FXTZ01000006">
    <property type="protein sequence ID" value="SMP21519.1"/>
    <property type="molecule type" value="Genomic_DNA"/>
</dbReference>
<dbReference type="SUPFAM" id="SSF56601">
    <property type="entry name" value="beta-lactamase/transpeptidase-like"/>
    <property type="match status" value="1"/>
</dbReference>
<proteinExistence type="predicted"/>
<dbReference type="PANTHER" id="PTHR43283">
    <property type="entry name" value="BETA-LACTAMASE-RELATED"/>
    <property type="match status" value="1"/>
</dbReference>
<gene>
    <name evidence="2" type="ORF">SAMN06264346_10667</name>
</gene>
<comment type="caution">
    <text evidence="2">The sequence shown here is derived from an EMBL/GenBank/DDBJ whole genome shotgun (WGS) entry which is preliminary data.</text>
</comment>
<protein>
    <submittedName>
        <fullName evidence="2">CubicO group peptidase, beta-lactamase class C family</fullName>
    </submittedName>
</protein>
<dbReference type="InterPro" id="IPR050789">
    <property type="entry name" value="Diverse_Enzym_Activities"/>
</dbReference>
<accession>A0ABY1NXX5</accession>
<dbReference type="Pfam" id="PF00144">
    <property type="entry name" value="Beta-lactamase"/>
    <property type="match status" value="1"/>
</dbReference>
<dbReference type="PANTHER" id="PTHR43283:SF7">
    <property type="entry name" value="BETA-LACTAMASE-RELATED DOMAIN-CONTAINING PROTEIN"/>
    <property type="match status" value="1"/>
</dbReference>
<dbReference type="InterPro" id="IPR012338">
    <property type="entry name" value="Beta-lactam/transpept-like"/>
</dbReference>
<evidence type="ECO:0000259" key="1">
    <source>
        <dbReference type="Pfam" id="PF00144"/>
    </source>
</evidence>